<evidence type="ECO:0000313" key="1">
    <source>
        <dbReference type="EMBL" id="MCW3483341.1"/>
    </source>
</evidence>
<proteinExistence type="predicted"/>
<dbReference type="Proteomes" id="UP001207742">
    <property type="component" value="Unassembled WGS sequence"/>
</dbReference>
<dbReference type="RefSeq" id="WP_264728578.1">
    <property type="nucleotide sequence ID" value="NZ_JAPDNR010000001.1"/>
</dbReference>
<name>A0ABT3IHA9_9BACT</name>
<protein>
    <submittedName>
        <fullName evidence="1">Class I lanthipeptide</fullName>
    </submittedName>
</protein>
<accession>A0ABT3IHA9</accession>
<keyword evidence="2" id="KW-1185">Reference proteome</keyword>
<sequence>MKKVELKKTGSGLSLDRRIVANLNKSQMANVVGGLTSIISCHTYHAGSRCSGCQTCCSGGGCFAPCQGEGEGEVAE</sequence>
<dbReference type="NCBIfam" id="NF038153">
    <property type="entry name" value="lant_leader_L1a"/>
    <property type="match status" value="1"/>
</dbReference>
<evidence type="ECO:0000313" key="2">
    <source>
        <dbReference type="Proteomes" id="UP001207742"/>
    </source>
</evidence>
<reference evidence="1 2" key="1">
    <citation type="submission" date="2022-10" db="EMBL/GenBank/DDBJ databases">
        <title>Chitinophaga nivalis PC15 sp. nov., isolated from Pyeongchang county, South Korea.</title>
        <authorList>
            <person name="Trinh H.N."/>
        </authorList>
    </citation>
    <scope>NUCLEOTIDE SEQUENCE [LARGE SCALE GENOMIC DNA]</scope>
    <source>
        <strain evidence="1 2">PC14</strain>
    </source>
</reference>
<dbReference type="EMBL" id="JAPDNS010000001">
    <property type="protein sequence ID" value="MCW3483341.1"/>
    <property type="molecule type" value="Genomic_DNA"/>
</dbReference>
<dbReference type="InterPro" id="IPR058238">
    <property type="entry name" value="Lant_leader_dom"/>
</dbReference>
<gene>
    <name evidence="1" type="ORF">OL497_05515</name>
</gene>
<organism evidence="1 2">
    <name type="scientific">Chitinophaga nivalis</name>
    <dbReference type="NCBI Taxonomy" id="2991709"/>
    <lineage>
        <taxon>Bacteria</taxon>
        <taxon>Pseudomonadati</taxon>
        <taxon>Bacteroidota</taxon>
        <taxon>Chitinophagia</taxon>
        <taxon>Chitinophagales</taxon>
        <taxon>Chitinophagaceae</taxon>
        <taxon>Chitinophaga</taxon>
    </lineage>
</organism>
<comment type="caution">
    <text evidence="1">The sequence shown here is derived from an EMBL/GenBank/DDBJ whole genome shotgun (WGS) entry which is preliminary data.</text>
</comment>